<dbReference type="EMBL" id="MUIZ01000002">
    <property type="protein sequence ID" value="OUK04992.1"/>
    <property type="molecule type" value="Genomic_DNA"/>
</dbReference>
<dbReference type="InterPro" id="IPR025375">
    <property type="entry name" value="DUF4365"/>
</dbReference>
<evidence type="ECO:0000313" key="3">
    <source>
        <dbReference type="Proteomes" id="UP000194606"/>
    </source>
</evidence>
<evidence type="ECO:0000313" key="2">
    <source>
        <dbReference type="EMBL" id="OUK04992.1"/>
    </source>
</evidence>
<protein>
    <recommendedName>
        <fullName evidence="1">DUF4365 domain-containing protein</fullName>
    </recommendedName>
</protein>
<dbReference type="RefSeq" id="WP_086582616.1">
    <property type="nucleotide sequence ID" value="NZ_MUIZ01000002.1"/>
</dbReference>
<evidence type="ECO:0000259" key="1">
    <source>
        <dbReference type="Pfam" id="PF14280"/>
    </source>
</evidence>
<accession>A0A252CEL5</accession>
<proteinExistence type="predicted"/>
<reference evidence="2 3" key="1">
    <citation type="submission" date="2017-02" db="EMBL/GenBank/DDBJ databases">
        <authorList>
            <person name="Peterson S.W."/>
        </authorList>
    </citation>
    <scope>NUCLEOTIDE SEQUENCE [LARGE SCALE GENOMIC DNA]</scope>
    <source>
        <strain evidence="2">159469</strain>
    </source>
</reference>
<comment type="caution">
    <text evidence="2">The sequence shown here is derived from an EMBL/GenBank/DDBJ whole genome shotgun (WGS) entry which is preliminary data.</text>
</comment>
<dbReference type="AlphaFoldDB" id="A0A252CEL5"/>
<name>A0A252CEL5_9LACT</name>
<gene>
    <name evidence="2" type="ORF">BZZ03_04265</name>
</gene>
<dbReference type="Proteomes" id="UP000194606">
    <property type="component" value="Unassembled WGS sequence"/>
</dbReference>
<feature type="domain" description="DUF4365" evidence="1">
    <location>
        <begin position="29"/>
        <end position="141"/>
    </location>
</feature>
<sequence length="651" mass="77161">MDKAVKRSTGQETGDEGELVLERYLIRYCVTNKVRHDYGEDFICSIVDLNNNITEKMFYAQCKGHEVIDTNKEFHSETIRAVTLLQWVKRKNLTFLFLVNTTTDEIFYVDPTSQINDNLEKLQAHQSLSIRIPLKNRLDIQKEFPAAFTSAIDSFDFNLFDVNGPYIKTLEYLNTFTEKDWYSHEDESVIDDSEQSISIRYKNIHFFGFYWDPSGHLSGSCQINVARFKKMAESSIELGPKEILNYLYFGRDTLSSFEYGNNYRKYVRVPLPDYEQYNIGFGNSTIYLYPNELKELNKVIDLFIEKYTSKLLRYNERYNAFGYQPVNGNLNQIKLMTVSKTLWEEMLQYKEKYIVPNGEYEKGYCFEPFNGIIALATKESSPLTKFYITGRYKLSAYSSEPEVEVVWNSPDSLAYVKYEETSWYSTHDTYDFLVENIIMKIRTPYKQYKKHILKKQLIDDRTWFDGGENSPQKILLSSKKTYLLRTNLSKEKIEEVFISESHSYKLEINDIRTIRDLIHTLLKLSDFTRRRGYLIKDEIDELHFFAEQIIKTVNKLFINGDSYDDSNEKEYFERCFKRYEEDINSLCSQIKKKLSEKERSQLYATLLKEFYDLLGDFEKHLNFIDFKNYLHYLSKIISLYNDEKLIKFLAE</sequence>
<dbReference type="Pfam" id="PF14280">
    <property type="entry name" value="DUF4365"/>
    <property type="match status" value="1"/>
</dbReference>
<organism evidence="2 3">
    <name type="scientific">Lactococcus petauri</name>
    <dbReference type="NCBI Taxonomy" id="1940789"/>
    <lineage>
        <taxon>Bacteria</taxon>
        <taxon>Bacillati</taxon>
        <taxon>Bacillota</taxon>
        <taxon>Bacilli</taxon>
        <taxon>Lactobacillales</taxon>
        <taxon>Streptococcaceae</taxon>
        <taxon>Lactococcus</taxon>
    </lineage>
</organism>